<gene>
    <name evidence="2" type="ORF">C8F04DRAFT_1151554</name>
</gene>
<evidence type="ECO:0000256" key="1">
    <source>
        <dbReference type="SAM" id="SignalP"/>
    </source>
</evidence>
<proteinExistence type="predicted"/>
<reference evidence="2" key="1">
    <citation type="submission" date="2023-03" db="EMBL/GenBank/DDBJ databases">
        <title>Massive genome expansion in bonnet fungi (Mycena s.s.) driven by repeated elements and novel gene families across ecological guilds.</title>
        <authorList>
            <consortium name="Lawrence Berkeley National Laboratory"/>
            <person name="Harder C.B."/>
            <person name="Miyauchi S."/>
            <person name="Viragh M."/>
            <person name="Kuo A."/>
            <person name="Thoen E."/>
            <person name="Andreopoulos B."/>
            <person name="Lu D."/>
            <person name="Skrede I."/>
            <person name="Drula E."/>
            <person name="Henrissat B."/>
            <person name="Morin E."/>
            <person name="Kohler A."/>
            <person name="Barry K."/>
            <person name="LaButti K."/>
            <person name="Morin E."/>
            <person name="Salamov A."/>
            <person name="Lipzen A."/>
            <person name="Mereny Z."/>
            <person name="Hegedus B."/>
            <person name="Baldrian P."/>
            <person name="Stursova M."/>
            <person name="Weitz H."/>
            <person name="Taylor A."/>
            <person name="Grigoriev I.V."/>
            <person name="Nagy L.G."/>
            <person name="Martin F."/>
            <person name="Kauserud H."/>
        </authorList>
    </citation>
    <scope>NUCLEOTIDE SEQUENCE</scope>
    <source>
        <strain evidence="2">CBHHK200</strain>
    </source>
</reference>
<keyword evidence="3" id="KW-1185">Reference proteome</keyword>
<keyword evidence="1" id="KW-0732">Signal</keyword>
<sequence length="98" mass="11087">MWVIIQRWAAFSLCLLSVFMANITADSQTQVHEHVYLATPTGTTLFKSAALSDLLRDLSSHVELEFRRNLSLGLTLKYYSRYVLSSDCNLSSGSHLKF</sequence>
<dbReference type="EMBL" id="JARJCM010000340">
    <property type="protein sequence ID" value="KAJ7018453.1"/>
    <property type="molecule type" value="Genomic_DNA"/>
</dbReference>
<comment type="caution">
    <text evidence="2">The sequence shown here is derived from an EMBL/GenBank/DDBJ whole genome shotgun (WGS) entry which is preliminary data.</text>
</comment>
<dbReference type="Proteomes" id="UP001218188">
    <property type="component" value="Unassembled WGS sequence"/>
</dbReference>
<dbReference type="AlphaFoldDB" id="A0AAD6S0X4"/>
<organism evidence="2 3">
    <name type="scientific">Mycena alexandri</name>
    <dbReference type="NCBI Taxonomy" id="1745969"/>
    <lineage>
        <taxon>Eukaryota</taxon>
        <taxon>Fungi</taxon>
        <taxon>Dikarya</taxon>
        <taxon>Basidiomycota</taxon>
        <taxon>Agaricomycotina</taxon>
        <taxon>Agaricomycetes</taxon>
        <taxon>Agaricomycetidae</taxon>
        <taxon>Agaricales</taxon>
        <taxon>Marasmiineae</taxon>
        <taxon>Mycenaceae</taxon>
        <taxon>Mycena</taxon>
    </lineage>
</organism>
<protein>
    <submittedName>
        <fullName evidence="2">Uncharacterized protein</fullName>
    </submittedName>
</protein>
<evidence type="ECO:0000313" key="2">
    <source>
        <dbReference type="EMBL" id="KAJ7018453.1"/>
    </source>
</evidence>
<name>A0AAD6S0X4_9AGAR</name>
<feature type="chain" id="PRO_5042054123" evidence="1">
    <location>
        <begin position="26"/>
        <end position="98"/>
    </location>
</feature>
<feature type="signal peptide" evidence="1">
    <location>
        <begin position="1"/>
        <end position="25"/>
    </location>
</feature>
<evidence type="ECO:0000313" key="3">
    <source>
        <dbReference type="Proteomes" id="UP001218188"/>
    </source>
</evidence>
<accession>A0AAD6S0X4</accession>